<dbReference type="SUPFAM" id="SSF51556">
    <property type="entry name" value="Metallo-dependent hydrolases"/>
    <property type="match status" value="1"/>
</dbReference>
<reference evidence="2 4" key="1">
    <citation type="submission" date="2016-10" db="EMBL/GenBank/DDBJ databases">
        <title>Genome sequence of Mycobacterium talmonii.</title>
        <authorList>
            <person name="Greninger A.L."/>
            <person name="Elliott B."/>
            <person name="Vasireddy S."/>
            <person name="Vasireddy R."/>
        </authorList>
    </citation>
    <scope>NUCLEOTIDE SEQUENCE [LARGE SCALE GENOMIC DNA]</scope>
    <source>
        <strain evidence="2">MO-5499</strain>
        <strain evidence="4">NE-TNMC-100812</strain>
    </source>
</reference>
<dbReference type="AlphaFoldDB" id="A0A1S1NQI4"/>
<reference evidence="3 5" key="2">
    <citation type="journal article" date="2017" name="Int. J. Syst. Evol. Microbiol.">
        <title>Mycobacterium talmoniae sp. nov., a slowly growing mycobacterium isolated from human respiratory samples.</title>
        <authorList>
            <person name="Davidson R.M."/>
            <person name="DeGroote M.A."/>
            <person name="Marola J.L."/>
            <person name="Buss S."/>
            <person name="Jones V."/>
            <person name="McNeil M.R."/>
            <person name="Freifeld A.G."/>
            <person name="Elaine Epperson L."/>
            <person name="Hasan N.A."/>
            <person name="Jackson M."/>
            <person name="Iwen P.C."/>
            <person name="Salfinger M."/>
            <person name="Strong M."/>
        </authorList>
    </citation>
    <scope>NUCLEOTIDE SEQUENCE [LARGE SCALE GENOMIC DNA]</scope>
    <source>
        <strain evidence="3 5">ATCC BAA-2683</strain>
    </source>
</reference>
<dbReference type="InterPro" id="IPR033932">
    <property type="entry name" value="YtcJ-like"/>
</dbReference>
<sequence length="560" mass="58763">MANQGGHAVTAPTVDGADVIFIGGAVVTVAPGAPEAEALAVTGGRISAVGSNSEVLGLRRSGTTVVDLRGRAVLPAFVEAHGHPFAMGVALAPPAIDVRPFTVATGAQVLQKLTDATKAAPNGSPILMNGVDVLLQPDLQLPTRTQLDTLAPNNPVIMVANSGHAAYANTAALELAGITTDTPNPTGAEFVHGSDGELTGEVRETAALLQLAAPVFQRGGGDLLANVRWAYDQLARAGIATSSDHSYDAAAQSALMSQLAREPGCALRIRAYEMGTPALAHDPANIAGSRPGADELFAKIGMKLWADGSPWQGNIFTTFPYLTTEATARMGLGPHHHGAMNYTPEQVSELAAAFVRQGWQLACHVHGDAAIDVVLDAFERTGAPPDLRLRLEHVGAMRPDQFARAAKLGVTPSLFIAHVYYWGDVLIDELFGPDHGAHWMSARSALDAGLRISFHNDGTVTPPDPIGNIATAVTRTAKGSGRVLAPEERLDVDMAIRAQTLDAAWQLHLDAEIGSLEPGKYADLVVLSANPRSTPPDQLRELTVEATFLMGRQTYGDPLG</sequence>
<evidence type="ECO:0000313" key="5">
    <source>
        <dbReference type="Proteomes" id="UP000238296"/>
    </source>
</evidence>
<accession>A0A1S1NQI4</accession>
<dbReference type="InterPro" id="IPR032466">
    <property type="entry name" value="Metal_Hydrolase"/>
</dbReference>
<dbReference type="EC" id="3.5.1.91" evidence="3"/>
<keyword evidence="4" id="KW-1185">Reference proteome</keyword>
<evidence type="ECO:0000313" key="2">
    <source>
        <dbReference type="EMBL" id="OHV06643.1"/>
    </source>
</evidence>
<evidence type="ECO:0000313" key="3">
    <source>
        <dbReference type="EMBL" id="PQM45883.1"/>
    </source>
</evidence>
<dbReference type="SUPFAM" id="SSF51338">
    <property type="entry name" value="Composite domain of metallo-dependent hydrolases"/>
    <property type="match status" value="1"/>
</dbReference>
<dbReference type="PANTHER" id="PTHR22642">
    <property type="entry name" value="IMIDAZOLONEPROPIONASE"/>
    <property type="match status" value="1"/>
</dbReference>
<evidence type="ECO:0000313" key="4">
    <source>
        <dbReference type="Proteomes" id="UP000179734"/>
    </source>
</evidence>
<dbReference type="InterPro" id="IPR013108">
    <property type="entry name" value="Amidohydro_3"/>
</dbReference>
<protein>
    <submittedName>
        <fullName evidence="2">Metal-dependent hydrolase</fullName>
    </submittedName>
    <submittedName>
        <fullName evidence="3">N-substituted formamide deformylase</fullName>
        <ecNumber evidence="3">3.5.1.91</ecNumber>
    </submittedName>
</protein>
<organism evidence="2 4">
    <name type="scientific">Mycobacterium talmoniae</name>
    <dbReference type="NCBI Taxonomy" id="1858794"/>
    <lineage>
        <taxon>Bacteria</taxon>
        <taxon>Bacillati</taxon>
        <taxon>Actinomycetota</taxon>
        <taxon>Actinomycetes</taxon>
        <taxon>Mycobacteriales</taxon>
        <taxon>Mycobacteriaceae</taxon>
        <taxon>Mycobacterium</taxon>
    </lineage>
</organism>
<gene>
    <name evidence="3" type="primary">nfdA</name>
    <name evidence="2" type="ORF">BKN37_01340</name>
    <name evidence="3" type="ORF">C1Y40_03933</name>
</gene>
<reference evidence="3" key="3">
    <citation type="submission" date="2018-01" db="EMBL/GenBank/DDBJ databases">
        <authorList>
            <person name="Gaut B.S."/>
            <person name="Morton B.R."/>
            <person name="Clegg M.T."/>
            <person name="Duvall M.R."/>
        </authorList>
    </citation>
    <scope>NUCLEOTIDE SEQUENCE</scope>
    <source>
        <strain evidence="3">ATCC BAA-2683</strain>
    </source>
</reference>
<dbReference type="InterPro" id="IPR011059">
    <property type="entry name" value="Metal-dep_hydrolase_composite"/>
</dbReference>
<dbReference type="Gene3D" id="2.30.40.10">
    <property type="entry name" value="Urease, subunit C, domain 1"/>
    <property type="match status" value="1"/>
</dbReference>
<dbReference type="CDD" id="cd01300">
    <property type="entry name" value="YtcJ_like"/>
    <property type="match status" value="1"/>
</dbReference>
<name>A0A1S1NQI4_9MYCO</name>
<dbReference type="EMBL" id="MLQM01000003">
    <property type="protein sequence ID" value="OHV06643.1"/>
    <property type="molecule type" value="Genomic_DNA"/>
</dbReference>
<proteinExistence type="predicted"/>
<dbReference type="GO" id="GO:0016810">
    <property type="term" value="F:hydrolase activity, acting on carbon-nitrogen (but not peptide) bonds"/>
    <property type="evidence" value="ECO:0007669"/>
    <property type="project" value="InterPro"/>
</dbReference>
<dbReference type="Pfam" id="PF07969">
    <property type="entry name" value="Amidohydro_3"/>
    <property type="match status" value="1"/>
</dbReference>
<dbReference type="Proteomes" id="UP000238296">
    <property type="component" value="Unassembled WGS sequence"/>
</dbReference>
<comment type="caution">
    <text evidence="2">The sequence shown here is derived from an EMBL/GenBank/DDBJ whole genome shotgun (WGS) entry which is preliminary data.</text>
</comment>
<dbReference type="Proteomes" id="UP000179734">
    <property type="component" value="Unassembled WGS sequence"/>
</dbReference>
<dbReference type="Gene3D" id="3.20.20.140">
    <property type="entry name" value="Metal-dependent hydrolases"/>
    <property type="match status" value="1"/>
</dbReference>
<dbReference type="Gene3D" id="3.10.310.70">
    <property type="match status" value="1"/>
</dbReference>
<keyword evidence="2" id="KW-0378">Hydrolase</keyword>
<evidence type="ECO:0000259" key="1">
    <source>
        <dbReference type="Pfam" id="PF07969"/>
    </source>
</evidence>
<feature type="domain" description="Amidohydrolase 3" evidence="1">
    <location>
        <begin position="65"/>
        <end position="555"/>
    </location>
</feature>
<dbReference type="PANTHER" id="PTHR22642:SF2">
    <property type="entry name" value="PROTEIN LONG AFTER FAR-RED 3"/>
    <property type="match status" value="1"/>
</dbReference>
<dbReference type="EMBL" id="PPEA01000578">
    <property type="protein sequence ID" value="PQM45883.1"/>
    <property type="molecule type" value="Genomic_DNA"/>
</dbReference>
<dbReference type="RefSeq" id="WP_071020075.1">
    <property type="nucleotide sequence ID" value="NZ_MLQM01000003.1"/>
</dbReference>